<protein>
    <submittedName>
        <fullName evidence="1">Uncharacterized protein</fullName>
    </submittedName>
</protein>
<dbReference type="EMBL" id="BAEH01000054">
    <property type="protein sequence ID" value="GAB18392.1"/>
    <property type="molecule type" value="Genomic_DNA"/>
</dbReference>
<reference evidence="1 2" key="1">
    <citation type="submission" date="2011-12" db="EMBL/GenBank/DDBJ databases">
        <title>Whole genome shotgun sequence of Gordonia effusa NBRC 100432.</title>
        <authorList>
            <person name="Yoshida I."/>
            <person name="Takarada H."/>
            <person name="Hosoyama A."/>
            <person name="Tsuchikane K."/>
            <person name="Katsumata H."/>
            <person name="Yamazaki S."/>
            <person name="Fujita N."/>
        </authorList>
    </citation>
    <scope>NUCLEOTIDE SEQUENCE [LARGE SCALE GENOMIC DNA]</scope>
    <source>
        <strain evidence="1 2">NBRC 100432</strain>
    </source>
</reference>
<proteinExistence type="predicted"/>
<evidence type="ECO:0000313" key="1">
    <source>
        <dbReference type="EMBL" id="GAB18392.1"/>
    </source>
</evidence>
<name>H0QZZ1_9ACTN</name>
<comment type="caution">
    <text evidence="1">The sequence shown here is derived from an EMBL/GenBank/DDBJ whole genome shotgun (WGS) entry which is preliminary data.</text>
</comment>
<evidence type="ECO:0000313" key="2">
    <source>
        <dbReference type="Proteomes" id="UP000035034"/>
    </source>
</evidence>
<dbReference type="STRING" id="1077974.GOEFS_054_00050"/>
<dbReference type="AlphaFoldDB" id="H0QZZ1"/>
<accession>H0QZZ1</accession>
<dbReference type="eggNOG" id="ENOG5031VY5">
    <property type="taxonomic scope" value="Bacteria"/>
</dbReference>
<keyword evidence="2" id="KW-1185">Reference proteome</keyword>
<organism evidence="1 2">
    <name type="scientific">Gordonia effusa NBRC 100432</name>
    <dbReference type="NCBI Taxonomy" id="1077974"/>
    <lineage>
        <taxon>Bacteria</taxon>
        <taxon>Bacillati</taxon>
        <taxon>Actinomycetota</taxon>
        <taxon>Actinomycetes</taxon>
        <taxon>Mycobacteriales</taxon>
        <taxon>Gordoniaceae</taxon>
        <taxon>Gordonia</taxon>
    </lineage>
</organism>
<dbReference type="Proteomes" id="UP000035034">
    <property type="component" value="Unassembled WGS sequence"/>
</dbReference>
<sequence length="144" mass="16397">MLHRIVIGFLTMTENFAEKRAARRYAREYGVSYREALGIIRTDTRRYRDHATRLLIEAVEGCGITHWCGVENWDGIERATIVDVGGEEFSLDANRVALALGAYFAAHTEVEPLDLDSYIADEVIQTMLFGGVIYRNQIRRRTVA</sequence>
<gene>
    <name evidence="1" type="ORF">GOEFS_054_00050</name>
</gene>